<gene>
    <name evidence="1" type="ORF">CROQUDRAFT_90773</name>
</gene>
<dbReference type="EMBL" id="MU167241">
    <property type="protein sequence ID" value="KAG0148031.1"/>
    <property type="molecule type" value="Genomic_DNA"/>
</dbReference>
<name>A0A9P6NJ93_9BASI</name>
<dbReference type="AlphaFoldDB" id="A0A9P6NJ93"/>
<accession>A0A9P6NJ93</accession>
<evidence type="ECO:0000313" key="1">
    <source>
        <dbReference type="EMBL" id="KAG0148031.1"/>
    </source>
</evidence>
<evidence type="ECO:0000313" key="2">
    <source>
        <dbReference type="Proteomes" id="UP000886653"/>
    </source>
</evidence>
<keyword evidence="2" id="KW-1185">Reference proteome</keyword>
<comment type="caution">
    <text evidence="1">The sequence shown here is derived from an EMBL/GenBank/DDBJ whole genome shotgun (WGS) entry which is preliminary data.</text>
</comment>
<dbReference type="Proteomes" id="UP000886653">
    <property type="component" value="Unassembled WGS sequence"/>
</dbReference>
<proteinExistence type="predicted"/>
<protein>
    <submittedName>
        <fullName evidence="1">Uncharacterized protein</fullName>
    </submittedName>
</protein>
<organism evidence="1 2">
    <name type="scientific">Cronartium quercuum f. sp. fusiforme G11</name>
    <dbReference type="NCBI Taxonomy" id="708437"/>
    <lineage>
        <taxon>Eukaryota</taxon>
        <taxon>Fungi</taxon>
        <taxon>Dikarya</taxon>
        <taxon>Basidiomycota</taxon>
        <taxon>Pucciniomycotina</taxon>
        <taxon>Pucciniomycetes</taxon>
        <taxon>Pucciniales</taxon>
        <taxon>Coleosporiaceae</taxon>
        <taxon>Cronartium</taxon>
    </lineage>
</organism>
<reference evidence="1" key="1">
    <citation type="submission" date="2013-11" db="EMBL/GenBank/DDBJ databases">
        <title>Genome sequence of the fusiform rust pathogen reveals effectors for host alternation and coevolution with pine.</title>
        <authorList>
            <consortium name="DOE Joint Genome Institute"/>
            <person name="Smith K."/>
            <person name="Pendleton A."/>
            <person name="Kubisiak T."/>
            <person name="Anderson C."/>
            <person name="Salamov A."/>
            <person name="Aerts A."/>
            <person name="Riley R."/>
            <person name="Clum A."/>
            <person name="Lindquist E."/>
            <person name="Ence D."/>
            <person name="Campbell M."/>
            <person name="Kronenberg Z."/>
            <person name="Feau N."/>
            <person name="Dhillon B."/>
            <person name="Hamelin R."/>
            <person name="Burleigh J."/>
            <person name="Smith J."/>
            <person name="Yandell M."/>
            <person name="Nelson C."/>
            <person name="Grigoriev I."/>
            <person name="Davis J."/>
        </authorList>
    </citation>
    <scope>NUCLEOTIDE SEQUENCE</scope>
    <source>
        <strain evidence="1">G11</strain>
    </source>
</reference>
<sequence>MSLSPELAATLVQLTPHFEKMMDDCIVALNIALNILTPCFEQLIDNKIPKG</sequence>